<gene>
    <name evidence="1" type="ORF">EKO24_007730</name>
</gene>
<organism evidence="1 2">
    <name type="scientific">Candidatus Methylobacter oryzae</name>
    <dbReference type="NCBI Taxonomy" id="2497749"/>
    <lineage>
        <taxon>Bacteria</taxon>
        <taxon>Pseudomonadati</taxon>
        <taxon>Pseudomonadota</taxon>
        <taxon>Gammaproteobacteria</taxon>
        <taxon>Methylococcales</taxon>
        <taxon>Methylococcaceae</taxon>
        <taxon>Methylobacter</taxon>
    </lineage>
</organism>
<dbReference type="EMBL" id="RYFG02000074">
    <property type="protein sequence ID" value="TRW97150.1"/>
    <property type="molecule type" value="Genomic_DNA"/>
</dbReference>
<dbReference type="RefSeq" id="WP_127026618.1">
    <property type="nucleotide sequence ID" value="NZ_RYFG02000074.1"/>
</dbReference>
<evidence type="ECO:0000313" key="1">
    <source>
        <dbReference type="EMBL" id="TRW97150.1"/>
    </source>
</evidence>
<accession>A0ABY3CCF0</accession>
<protein>
    <submittedName>
        <fullName evidence="1">Uncharacterized protein</fullName>
    </submittedName>
</protein>
<proteinExistence type="predicted"/>
<reference evidence="1 2" key="1">
    <citation type="journal article" date="2019" name="Antonie Van Leeuwenhoek">
        <title>Description of 'Ca. Methylobacter oryzae' KRF1, a novel species from the environmentally important Methylobacter clade 2.</title>
        <authorList>
            <person name="Khatri K."/>
            <person name="Mohite J.A."/>
            <person name="Pandit P.S."/>
            <person name="Bahulikar R."/>
            <person name="Rahalkar M.C."/>
        </authorList>
    </citation>
    <scope>NUCLEOTIDE SEQUENCE [LARGE SCALE GENOMIC DNA]</scope>
    <source>
        <strain evidence="1 2">KRF1</strain>
    </source>
</reference>
<sequence>MNLVKEGEYIERQKLLIEEILRAIKSELEDVETPEELIESLTGSIGFSVAILLDGAASIKLEDKELNPMLTFQIDEDKMLYSGGNSWMHEYVYRLLPKLFSNSKNS</sequence>
<dbReference type="Proteomes" id="UP000733744">
    <property type="component" value="Unassembled WGS sequence"/>
</dbReference>
<keyword evidence="2" id="KW-1185">Reference proteome</keyword>
<evidence type="ECO:0000313" key="2">
    <source>
        <dbReference type="Proteomes" id="UP000733744"/>
    </source>
</evidence>
<comment type="caution">
    <text evidence="1">The sequence shown here is derived from an EMBL/GenBank/DDBJ whole genome shotgun (WGS) entry which is preliminary data.</text>
</comment>
<name>A0ABY3CCF0_9GAMM</name>